<dbReference type="GO" id="GO:0035861">
    <property type="term" value="C:site of double-strand break"/>
    <property type="evidence" value="ECO:0007669"/>
    <property type="project" value="EnsemblFungi"/>
</dbReference>
<gene>
    <name evidence="8" type="ORF">GLAREA_08178</name>
</gene>
<dbReference type="GO" id="GO:0000781">
    <property type="term" value="C:chromosome, telomeric region"/>
    <property type="evidence" value="ECO:0007669"/>
    <property type="project" value="TreeGrafter"/>
</dbReference>
<name>S3CWZ3_GLAL2</name>
<organism evidence="8 9">
    <name type="scientific">Glarea lozoyensis (strain ATCC 20868 / MF5171)</name>
    <dbReference type="NCBI Taxonomy" id="1116229"/>
    <lineage>
        <taxon>Eukaryota</taxon>
        <taxon>Fungi</taxon>
        <taxon>Dikarya</taxon>
        <taxon>Ascomycota</taxon>
        <taxon>Pezizomycotina</taxon>
        <taxon>Leotiomycetes</taxon>
        <taxon>Helotiales</taxon>
        <taxon>Helotiaceae</taxon>
        <taxon>Glarea</taxon>
    </lineage>
</organism>
<keyword evidence="4" id="KW-0238">DNA-binding</keyword>
<dbReference type="PANTHER" id="PTHR13989:SF16">
    <property type="entry name" value="REPLICATION PROTEIN A2"/>
    <property type="match status" value="1"/>
</dbReference>
<dbReference type="PANTHER" id="PTHR13989">
    <property type="entry name" value="REPLICATION PROTEIN A-RELATED"/>
    <property type="match status" value="1"/>
</dbReference>
<feature type="compositionally biased region" description="Low complexity" evidence="6">
    <location>
        <begin position="29"/>
        <end position="42"/>
    </location>
</feature>
<dbReference type="RefSeq" id="XP_008088414.1">
    <property type="nucleotide sequence ID" value="XM_008090223.1"/>
</dbReference>
<proteinExistence type="inferred from homology"/>
<dbReference type="eggNOG" id="KOG3108">
    <property type="taxonomic scope" value="Eukaryota"/>
</dbReference>
<dbReference type="Gene3D" id="2.40.50.140">
    <property type="entry name" value="Nucleic acid-binding proteins"/>
    <property type="match status" value="1"/>
</dbReference>
<evidence type="ECO:0000256" key="2">
    <source>
        <dbReference type="ARBA" id="ARBA00007815"/>
    </source>
</evidence>
<evidence type="ECO:0000313" key="8">
    <source>
        <dbReference type="EMBL" id="EPE24326.1"/>
    </source>
</evidence>
<sequence length="283" mass="30357">MGDNYGYQGYSNANYGGQNANNNGGGFMSGSQQGSQDSPNGQKVYGQESLRPVTIKQILDATQAHSDAEFKIDGSEVTQVSLVGQISTISPRATNIVYKIDDGTGTLEIQQWINSDMEEGATKPIALEGQYLHVWGRIKGLQNKRTVSSQMLRPVADFNEVTYHLLEATAIHLYFTRGPPEGATVKAEGGNGMFVDNNGGGNVGAAQGQAAGKKLPAKTSAIARKVYHLLQEAPQNNEGLHVQNIASQLGMQANDVFKAGDELLGDGVIYTTVDDETWAVLEY</sequence>
<dbReference type="Pfam" id="PF08784">
    <property type="entry name" value="RPA_C"/>
    <property type="match status" value="1"/>
</dbReference>
<dbReference type="Gene3D" id="1.10.10.10">
    <property type="entry name" value="Winged helix-like DNA-binding domain superfamily/Winged helix DNA-binding domain"/>
    <property type="match status" value="1"/>
</dbReference>
<protein>
    <submittedName>
        <fullName evidence="8">Nucleic acid-binding protein</fullName>
    </submittedName>
</protein>
<dbReference type="CDD" id="cd04478">
    <property type="entry name" value="RPA2_DBD_D"/>
    <property type="match status" value="1"/>
</dbReference>
<dbReference type="InterPro" id="IPR014892">
    <property type="entry name" value="RPA_C"/>
</dbReference>
<reference evidence="8 9" key="1">
    <citation type="journal article" date="2013" name="BMC Genomics">
        <title>Genomics-driven discovery of the pneumocandin biosynthetic gene cluster in the fungus Glarea lozoyensis.</title>
        <authorList>
            <person name="Chen L."/>
            <person name="Yue Q."/>
            <person name="Zhang X."/>
            <person name="Xiang M."/>
            <person name="Wang C."/>
            <person name="Li S."/>
            <person name="Che Y."/>
            <person name="Ortiz-Lopez F.J."/>
            <person name="Bills G.F."/>
            <person name="Liu X."/>
            <person name="An Z."/>
        </authorList>
    </citation>
    <scope>NUCLEOTIDE SEQUENCE [LARGE SCALE GENOMIC DNA]</scope>
    <source>
        <strain evidence="9">ATCC 20868 / MF5171</strain>
    </source>
</reference>
<dbReference type="KEGG" id="glz:GLAREA_08178"/>
<evidence type="ECO:0000256" key="3">
    <source>
        <dbReference type="ARBA" id="ARBA00022705"/>
    </source>
</evidence>
<dbReference type="GO" id="GO:0003697">
    <property type="term" value="F:single-stranded DNA binding"/>
    <property type="evidence" value="ECO:0007669"/>
    <property type="project" value="EnsemblFungi"/>
</dbReference>
<dbReference type="GO" id="GO:0005736">
    <property type="term" value="C:RNA polymerase I complex"/>
    <property type="evidence" value="ECO:0007669"/>
    <property type="project" value="EnsemblFungi"/>
</dbReference>
<dbReference type="GO" id="GO:0006289">
    <property type="term" value="P:nucleotide-excision repair"/>
    <property type="evidence" value="ECO:0007669"/>
    <property type="project" value="TreeGrafter"/>
</dbReference>
<keyword evidence="3" id="KW-0235">DNA replication</keyword>
<feature type="region of interest" description="Disordered" evidence="6">
    <location>
        <begin position="21"/>
        <end position="44"/>
    </location>
</feature>
<dbReference type="InterPro" id="IPR036390">
    <property type="entry name" value="WH_DNA-bd_sf"/>
</dbReference>
<evidence type="ECO:0000256" key="5">
    <source>
        <dbReference type="ARBA" id="ARBA00023242"/>
    </source>
</evidence>
<dbReference type="SUPFAM" id="SSF50249">
    <property type="entry name" value="Nucleic acid-binding proteins"/>
    <property type="match status" value="1"/>
</dbReference>
<dbReference type="HOGENOM" id="CLU_051033_0_1_1"/>
<dbReference type="SUPFAM" id="SSF46785">
    <property type="entry name" value="Winged helix' DNA-binding domain"/>
    <property type="match status" value="1"/>
</dbReference>
<dbReference type="OMA" id="SFGNKRY"/>
<dbReference type="InterPro" id="IPR012340">
    <property type="entry name" value="NA-bd_OB-fold"/>
</dbReference>
<keyword evidence="9" id="KW-1185">Reference proteome</keyword>
<dbReference type="InterPro" id="IPR036388">
    <property type="entry name" value="WH-like_DNA-bd_sf"/>
</dbReference>
<comment type="similarity">
    <text evidence="2">Belongs to the replication factor A protein 2 family.</text>
</comment>
<dbReference type="STRING" id="1116229.S3CWZ3"/>
<dbReference type="InterPro" id="IPR040260">
    <property type="entry name" value="RFA2-like"/>
</dbReference>
<feature type="domain" description="Replication protein A C-terminal" evidence="7">
    <location>
        <begin position="172"/>
        <end position="276"/>
    </location>
</feature>
<dbReference type="PIRSF" id="PIRSF036949">
    <property type="entry name" value="RPA32"/>
    <property type="match status" value="1"/>
</dbReference>
<accession>S3CWZ3</accession>
<dbReference type="GeneID" id="19467227"/>
<evidence type="ECO:0000256" key="6">
    <source>
        <dbReference type="SAM" id="MobiDB-lite"/>
    </source>
</evidence>
<dbReference type="FunFam" id="1.10.10.10:FF:000168">
    <property type="entry name" value="Replication protein A 32 kDa subunit"/>
    <property type="match status" value="1"/>
</dbReference>
<dbReference type="GO" id="GO:0000724">
    <property type="term" value="P:double-strand break repair via homologous recombination"/>
    <property type="evidence" value="ECO:0007669"/>
    <property type="project" value="TreeGrafter"/>
</dbReference>
<dbReference type="GO" id="GO:0006260">
    <property type="term" value="P:DNA replication"/>
    <property type="evidence" value="ECO:0007669"/>
    <property type="project" value="UniProtKB-KW"/>
</dbReference>
<dbReference type="OrthoDB" id="25571at2759"/>
<evidence type="ECO:0000256" key="4">
    <source>
        <dbReference type="ARBA" id="ARBA00023125"/>
    </source>
</evidence>
<evidence type="ECO:0000313" key="9">
    <source>
        <dbReference type="Proteomes" id="UP000016922"/>
    </source>
</evidence>
<dbReference type="GO" id="GO:0005662">
    <property type="term" value="C:DNA replication factor A complex"/>
    <property type="evidence" value="ECO:0007669"/>
    <property type="project" value="EnsemblFungi"/>
</dbReference>
<comment type="subcellular location">
    <subcellularLocation>
        <location evidence="1">Nucleus</location>
    </subcellularLocation>
</comment>
<dbReference type="Proteomes" id="UP000016922">
    <property type="component" value="Unassembled WGS sequence"/>
</dbReference>
<dbReference type="AlphaFoldDB" id="S3CWZ3"/>
<keyword evidence="5" id="KW-0539">Nucleus</keyword>
<dbReference type="InterPro" id="IPR014646">
    <property type="entry name" value="Rfa2/RPA32"/>
</dbReference>
<dbReference type="EMBL" id="KE145373">
    <property type="protein sequence ID" value="EPE24326.1"/>
    <property type="molecule type" value="Genomic_DNA"/>
</dbReference>
<evidence type="ECO:0000259" key="7">
    <source>
        <dbReference type="Pfam" id="PF08784"/>
    </source>
</evidence>
<evidence type="ECO:0000256" key="1">
    <source>
        <dbReference type="ARBA" id="ARBA00004123"/>
    </source>
</evidence>